<dbReference type="EMBL" id="JAHHHV010000064">
    <property type="protein sequence ID" value="MBW4465806.1"/>
    <property type="molecule type" value="Genomic_DNA"/>
</dbReference>
<name>A0A951P9Z1_9CYAN</name>
<dbReference type="Gene3D" id="3.90.190.10">
    <property type="entry name" value="Protein tyrosine phosphatase superfamily"/>
    <property type="match status" value="1"/>
</dbReference>
<evidence type="ECO:0000313" key="4">
    <source>
        <dbReference type="EMBL" id="MBW4465806.1"/>
    </source>
</evidence>
<dbReference type="FunFam" id="3.90.190.10:FF:000157">
    <property type="entry name" value="Protein-tyrosine phosphatase"/>
    <property type="match status" value="1"/>
</dbReference>
<keyword evidence="1" id="KW-0378">Hydrolase</keyword>
<feature type="domain" description="Tyrosine specific protein phosphatases" evidence="3">
    <location>
        <begin position="80"/>
        <end position="144"/>
    </location>
</feature>
<dbReference type="PROSITE" id="PS50054">
    <property type="entry name" value="TYR_PHOSPHATASE_DUAL"/>
    <property type="match status" value="1"/>
</dbReference>
<dbReference type="AlphaFoldDB" id="A0A951P9Z1"/>
<evidence type="ECO:0000259" key="2">
    <source>
        <dbReference type="PROSITE" id="PS50054"/>
    </source>
</evidence>
<dbReference type="Pfam" id="PF22784">
    <property type="entry name" value="PTP-SAK"/>
    <property type="match status" value="1"/>
</dbReference>
<dbReference type="GO" id="GO:0016791">
    <property type="term" value="F:phosphatase activity"/>
    <property type="evidence" value="ECO:0007669"/>
    <property type="project" value="UniProtKB-ARBA"/>
</dbReference>
<proteinExistence type="predicted"/>
<comment type="caution">
    <text evidence="4">The sequence shown here is derived from an EMBL/GenBank/DDBJ whole genome shotgun (WGS) entry which is preliminary data.</text>
</comment>
<reference evidence="4" key="1">
    <citation type="submission" date="2021-05" db="EMBL/GenBank/DDBJ databases">
        <authorList>
            <person name="Pietrasiak N."/>
            <person name="Ward R."/>
            <person name="Stajich J.E."/>
            <person name="Kurbessoian T."/>
        </authorList>
    </citation>
    <scope>NUCLEOTIDE SEQUENCE</scope>
    <source>
        <strain evidence="4">GSE-TBD4-15B</strain>
    </source>
</reference>
<dbReference type="SUPFAM" id="SSF52799">
    <property type="entry name" value="(Phosphotyrosine protein) phosphatases II"/>
    <property type="match status" value="1"/>
</dbReference>
<dbReference type="Proteomes" id="UP000707356">
    <property type="component" value="Unassembled WGS sequence"/>
</dbReference>
<protein>
    <submittedName>
        <fullName evidence="4">Dual specificity protein phosphatase family protein</fullName>
    </submittedName>
</protein>
<organism evidence="4 5">
    <name type="scientific">Pegethrix bostrychoides GSE-TBD4-15B</name>
    <dbReference type="NCBI Taxonomy" id="2839662"/>
    <lineage>
        <taxon>Bacteria</taxon>
        <taxon>Bacillati</taxon>
        <taxon>Cyanobacteriota</taxon>
        <taxon>Cyanophyceae</taxon>
        <taxon>Oculatellales</taxon>
        <taxon>Oculatellaceae</taxon>
        <taxon>Pegethrix</taxon>
    </lineage>
</organism>
<dbReference type="InterPro" id="IPR016130">
    <property type="entry name" value="Tyr_Pase_AS"/>
</dbReference>
<dbReference type="InterPro" id="IPR029021">
    <property type="entry name" value="Prot-tyrosine_phosphatase-like"/>
</dbReference>
<gene>
    <name evidence="4" type="ORF">KME07_10265</name>
</gene>
<dbReference type="PANTHER" id="PTHR46274:SF6">
    <property type="entry name" value="TYR_PHOSPHATASE_2 DOMAIN-CONTAINING PROTEIN"/>
    <property type="match status" value="1"/>
</dbReference>
<accession>A0A951P9Z1</accession>
<evidence type="ECO:0000259" key="3">
    <source>
        <dbReference type="PROSITE" id="PS50056"/>
    </source>
</evidence>
<dbReference type="PANTHER" id="PTHR46274">
    <property type="entry name" value="PHOSPHATIDYLINOSITOL PHOSPHATASE"/>
    <property type="match status" value="1"/>
</dbReference>
<feature type="domain" description="Tyrosine-protein phosphatase" evidence="2">
    <location>
        <begin position="10"/>
        <end position="153"/>
    </location>
</feature>
<evidence type="ECO:0000313" key="5">
    <source>
        <dbReference type="Proteomes" id="UP000707356"/>
    </source>
</evidence>
<dbReference type="PROSITE" id="PS00383">
    <property type="entry name" value="TYR_PHOSPHATASE_1"/>
    <property type="match status" value="1"/>
</dbReference>
<dbReference type="PROSITE" id="PS50056">
    <property type="entry name" value="TYR_PHOSPHATASE_2"/>
    <property type="match status" value="1"/>
</dbReference>
<dbReference type="InterPro" id="IPR000387">
    <property type="entry name" value="Tyr_Pase_dom"/>
</dbReference>
<reference evidence="4" key="2">
    <citation type="journal article" date="2022" name="Microbiol. Resour. Announc.">
        <title>Metagenome Sequencing to Explore Phylogenomics of Terrestrial Cyanobacteria.</title>
        <authorList>
            <person name="Ward R.D."/>
            <person name="Stajich J.E."/>
            <person name="Johansen J.R."/>
            <person name="Huntemann M."/>
            <person name="Clum A."/>
            <person name="Foster B."/>
            <person name="Foster B."/>
            <person name="Roux S."/>
            <person name="Palaniappan K."/>
            <person name="Varghese N."/>
            <person name="Mukherjee S."/>
            <person name="Reddy T.B.K."/>
            <person name="Daum C."/>
            <person name="Copeland A."/>
            <person name="Chen I.A."/>
            <person name="Ivanova N.N."/>
            <person name="Kyrpides N.C."/>
            <person name="Shapiro N."/>
            <person name="Eloe-Fadrosh E.A."/>
            <person name="Pietrasiak N."/>
        </authorList>
    </citation>
    <scope>NUCLEOTIDE SEQUENCE</scope>
    <source>
        <strain evidence="4">GSE-TBD4-15B</strain>
    </source>
</reference>
<sequence length="153" mass="16682">MEDQTVQPISDSLWWVIPQKLAGVRKPNSDELIELLTLGIGAIVSVMDDPSNLDLYKIAKLPYLWLPTQGGTAPSPEQVQELVAFVDQQNKLATAVAIHCTSGRRRTGTMLAAYLISRGASVDAALQTILTANPQVELREAQINFLKDLASAR</sequence>
<evidence type="ECO:0000256" key="1">
    <source>
        <dbReference type="ARBA" id="ARBA00022801"/>
    </source>
</evidence>
<dbReference type="InterPro" id="IPR057023">
    <property type="entry name" value="PTP-SAK"/>
</dbReference>
<dbReference type="InterPro" id="IPR020422">
    <property type="entry name" value="TYR_PHOSPHATASE_DUAL_dom"/>
</dbReference>